<dbReference type="PROSITE" id="PS51014">
    <property type="entry name" value="COBK_CBIJ"/>
    <property type="match status" value="1"/>
</dbReference>
<dbReference type="GO" id="GO:0016994">
    <property type="term" value="F:precorrin-6A reductase activity"/>
    <property type="evidence" value="ECO:0007669"/>
    <property type="project" value="InterPro"/>
</dbReference>
<dbReference type="PANTHER" id="PTHR36925">
    <property type="entry name" value="COBALT-PRECORRIN-6A REDUCTASE"/>
    <property type="match status" value="1"/>
</dbReference>
<dbReference type="PANTHER" id="PTHR36925:SF1">
    <property type="entry name" value="COBALT-PRECORRIN-6A REDUCTASE"/>
    <property type="match status" value="1"/>
</dbReference>
<evidence type="ECO:0000313" key="4">
    <source>
        <dbReference type="EMBL" id="QDO94417.1"/>
    </source>
</evidence>
<dbReference type="RefSeq" id="WP_143381302.1">
    <property type="nucleotide sequence ID" value="NZ_CP041637.1"/>
</dbReference>
<keyword evidence="5" id="KW-1185">Reference proteome</keyword>
<comment type="pathway">
    <text evidence="1">Cofactor biosynthesis; adenosylcobalamin biosynthesis.</text>
</comment>
<keyword evidence="2" id="KW-0169">Cobalamin biosynthesis</keyword>
<dbReference type="Pfam" id="PF02571">
    <property type="entry name" value="CbiJ"/>
    <property type="match status" value="1"/>
</dbReference>
<dbReference type="InterPro" id="IPR003723">
    <property type="entry name" value="Precorrin-6x_reduct"/>
</dbReference>
<dbReference type="EMBL" id="CP041637">
    <property type="protein sequence ID" value="QDO94417.1"/>
    <property type="molecule type" value="Genomic_DNA"/>
</dbReference>
<keyword evidence="3" id="KW-0560">Oxidoreductase</keyword>
<dbReference type="Proteomes" id="UP000319209">
    <property type="component" value="Chromosome"/>
</dbReference>
<evidence type="ECO:0000313" key="5">
    <source>
        <dbReference type="Proteomes" id="UP000319209"/>
    </source>
</evidence>
<evidence type="ECO:0000256" key="1">
    <source>
        <dbReference type="ARBA" id="ARBA00004953"/>
    </source>
</evidence>
<proteinExistence type="predicted"/>
<name>A0A516GSB7_9FLAO</name>
<evidence type="ECO:0000256" key="3">
    <source>
        <dbReference type="ARBA" id="ARBA00023002"/>
    </source>
</evidence>
<dbReference type="KEGG" id="fop:FNB79_10735"/>
<dbReference type="AlphaFoldDB" id="A0A516GSB7"/>
<dbReference type="OrthoDB" id="9780707at2"/>
<organism evidence="4 5">
    <name type="scientific">Formosa sediminum</name>
    <dbReference type="NCBI Taxonomy" id="2594004"/>
    <lineage>
        <taxon>Bacteria</taxon>
        <taxon>Pseudomonadati</taxon>
        <taxon>Bacteroidota</taxon>
        <taxon>Flavobacteriia</taxon>
        <taxon>Flavobacteriales</taxon>
        <taxon>Flavobacteriaceae</taxon>
        <taxon>Formosa</taxon>
    </lineage>
</organism>
<accession>A0A516GSB7</accession>
<reference evidence="4 5" key="1">
    <citation type="submission" date="2019-07" db="EMBL/GenBank/DDBJ databases">
        <title>Genome sequencing for Formosa sp. PS13.</title>
        <authorList>
            <person name="Park S.-J."/>
        </authorList>
    </citation>
    <scope>NUCLEOTIDE SEQUENCE [LARGE SCALE GENOMIC DNA]</scope>
    <source>
        <strain evidence="4 5">PS13</strain>
    </source>
</reference>
<protein>
    <submittedName>
        <fullName evidence="4">Precorrin-6A/cobalt-precorrin-6A reductase</fullName>
    </submittedName>
</protein>
<dbReference type="UniPathway" id="UPA00148"/>
<sequence length="253" mass="28676">MILVFGGTTEGKKTAALLESMSLPFVYSTKTNIAFNETKHASYRYGALNETQLEQYLIKNNIQTIVNASHPFAELLHYTIAEVAERLQISVIHFGRKLLSKTKHPLVFYVHNYDEALNLLQKNKILLALTGVQSIKRLEPWWQKNKTYFRILNRPESFAIANASNFPENQLILGLPSAELDKEIDLITTNNIDVLLTKETGNSGFLSTKIEAALKTNTQIIIIDQPKIPEYFTTVFSEIELQKSLTNTSTLWG</sequence>
<gene>
    <name evidence="4" type="ORF">FNB79_10735</name>
</gene>
<dbReference type="GO" id="GO:0009236">
    <property type="term" value="P:cobalamin biosynthetic process"/>
    <property type="evidence" value="ECO:0007669"/>
    <property type="project" value="UniProtKB-UniPathway"/>
</dbReference>
<evidence type="ECO:0000256" key="2">
    <source>
        <dbReference type="ARBA" id="ARBA00022573"/>
    </source>
</evidence>